<keyword evidence="3" id="KW-0131">Cell cycle</keyword>
<feature type="compositionally biased region" description="Low complexity" evidence="4">
    <location>
        <begin position="893"/>
        <end position="908"/>
    </location>
</feature>
<evidence type="ECO:0000256" key="2">
    <source>
        <dbReference type="ARBA" id="ARBA00023242"/>
    </source>
</evidence>
<feature type="region of interest" description="Disordered" evidence="4">
    <location>
        <begin position="291"/>
        <end position="345"/>
    </location>
</feature>
<dbReference type="InterPro" id="IPR006906">
    <property type="entry name" value="Timeless_N"/>
</dbReference>
<feature type="domain" description="Timeless N-terminal" evidence="5">
    <location>
        <begin position="82"/>
        <end position="346"/>
    </location>
</feature>
<feature type="compositionally biased region" description="Acidic residues" evidence="4">
    <location>
        <begin position="1165"/>
        <end position="1174"/>
    </location>
</feature>
<dbReference type="GO" id="GO:0000076">
    <property type="term" value="P:DNA replication checkpoint signaling"/>
    <property type="evidence" value="ECO:0007669"/>
    <property type="project" value="TreeGrafter"/>
</dbReference>
<dbReference type="GO" id="GO:0043111">
    <property type="term" value="P:replication fork arrest"/>
    <property type="evidence" value="ECO:0007669"/>
    <property type="project" value="TreeGrafter"/>
</dbReference>
<feature type="compositionally biased region" description="Acidic residues" evidence="4">
    <location>
        <begin position="985"/>
        <end position="1007"/>
    </location>
</feature>
<keyword evidence="7" id="KW-1185">Reference proteome</keyword>
<sequence>MATSMAMDAVRRIGSDGEEAEEVNHVVRENELEDFSMSEEDEAADAGKAALDAAMMNELLLVCSNLGMLRVENEGEAPVLMRGEDCEEWVHDLQRAIRRDHAKHKLVVKQLGKWKILQKKLLPLLVNHQHDWSLVFSILKVLVMLTMKPPRDSANIAQQLKYLRDYKHAFLREGVIPILMTILVDPLSKKGSSRTPEDYLIMELVLTLIRNLLAIPNEDARFVTSSTSHFSRLQEDLICTLHQENVYEMILLFAQDIDSAENREWNLLIMEMMDLTLTTSHPKALVSLMKQAPQPVQEQDGTQTSTTVRPPPRDSLVSQLSREKKLLQPQKAQASKRHSNFGGMMKLVGSTGRSTVLTSFSKIGDDQVPQAAKKPISRKRGGRSSQPPVTQTMDVIEIFAPKQTVSDGDFGTLSVLKDICDVTLEKSYFQLTNSLKGEFRRGSSKLVSTDRLQYFHLVWYLTTYHRLKMQAQRSDYRHQMKAYEKQKKAQLEALDFESLPPPEPTKPDYNAKAVLSSLDMFSFNFVLQSIETYAGVKNYHGMAVSVKLLAEMMMYLSELANSDDQRFQRIADSLQHKIFYERDFLDRLPVLLKTWSPGQFSMEYVVDVITLTHIVFKILDAQGTIKVLSRRKAALDEKRKQQQLKKKKDGQDGDDEGNDESDEEEEAERQAQLLVEMQRKEADFDVRRYFQSILSFETIKMYCHVLQHYRTNSPKVNHYIHSFFYRAKHFKIHKDEEWTMQPMLFNIHVLMIFNRMLQDSQIQRQSEFRGFLDFIRGVVRDFFELAEKNRLLFVETLLRQPFAARSCQLIQRIYEPTDSQAKSRAEAVALGRQERLDRISEARRQKRAMDAEELEGEEEFEFTLNASDFQASSLVQSSQQKDKDGSDDEDAAELNSAASASAKSAETSGGARPRRSKAAVDRAKNWTKVEDRFLKKVYLQYRHLPSVYEVISYEDMFQDRDRTPEQIERRVKHLKLHRLTHDSVSEDEDGNEEDANADDADEDDEDGDNRKPTADPSTEYRLPKGLESDESDPEEGLQRANKRLRRRLRRGALSDEDDGGSDGSDDDLLSGSSRHPSKAKQVDEPMKEDTEMEEMNAGSVENSSSTGAPDEGGIEETQPFESEEQGIEETQPFESEEQTASSATQESDGESERKRRREGDNDAEMHDEEEELQETEPIATPPRKKHISNAGTPSLMDFNSVMDSINE</sequence>
<evidence type="ECO:0000256" key="3">
    <source>
        <dbReference type="ARBA" id="ARBA00023306"/>
    </source>
</evidence>
<feature type="compositionally biased region" description="Polar residues" evidence="4">
    <location>
        <begin position="294"/>
        <end position="308"/>
    </location>
</feature>
<feature type="compositionally biased region" description="Basic and acidic residues" evidence="4">
    <location>
        <begin position="1150"/>
        <end position="1164"/>
    </location>
</feature>
<feature type="compositionally biased region" description="Acidic residues" evidence="4">
    <location>
        <begin position="1054"/>
        <end position="1068"/>
    </location>
</feature>
<dbReference type="OrthoDB" id="310853at2759"/>
<comment type="subcellular location">
    <subcellularLocation>
        <location evidence="1">Nucleus</location>
    </subcellularLocation>
</comment>
<proteinExistence type="predicted"/>
<dbReference type="InterPro" id="IPR044998">
    <property type="entry name" value="Timeless"/>
</dbReference>
<dbReference type="GO" id="GO:0003677">
    <property type="term" value="F:DNA binding"/>
    <property type="evidence" value="ECO:0007669"/>
    <property type="project" value="TreeGrafter"/>
</dbReference>
<accession>A0A8K1C3T2</accession>
<organism evidence="6 7">
    <name type="scientific">Pythium oligandrum</name>
    <name type="common">Mycoparasitic fungus</name>
    <dbReference type="NCBI Taxonomy" id="41045"/>
    <lineage>
        <taxon>Eukaryota</taxon>
        <taxon>Sar</taxon>
        <taxon>Stramenopiles</taxon>
        <taxon>Oomycota</taxon>
        <taxon>Peronosporomycetes</taxon>
        <taxon>Pythiales</taxon>
        <taxon>Pythiaceae</taxon>
        <taxon>Pythium</taxon>
    </lineage>
</organism>
<feature type="region of interest" description="Disordered" evidence="4">
    <location>
        <begin position="638"/>
        <end position="669"/>
    </location>
</feature>
<feature type="region of interest" description="Disordered" evidence="4">
    <location>
        <begin position="367"/>
        <end position="388"/>
    </location>
</feature>
<dbReference type="GO" id="GO:0006281">
    <property type="term" value="P:DNA repair"/>
    <property type="evidence" value="ECO:0007669"/>
    <property type="project" value="TreeGrafter"/>
</dbReference>
<dbReference type="PANTHER" id="PTHR22940">
    <property type="entry name" value="TIMEOUT/TIMELESS-2"/>
    <property type="match status" value="1"/>
</dbReference>
<dbReference type="GO" id="GO:0031298">
    <property type="term" value="C:replication fork protection complex"/>
    <property type="evidence" value="ECO:0007669"/>
    <property type="project" value="TreeGrafter"/>
</dbReference>
<feature type="region of interest" description="Disordered" evidence="4">
    <location>
        <begin position="980"/>
        <end position="1207"/>
    </location>
</feature>
<reference evidence="6" key="1">
    <citation type="submission" date="2019-03" db="EMBL/GenBank/DDBJ databases">
        <title>Long read genome sequence of the mycoparasitic Pythium oligandrum ATCC 38472 isolated from sugarbeet rhizosphere.</title>
        <authorList>
            <person name="Gaulin E."/>
        </authorList>
    </citation>
    <scope>NUCLEOTIDE SEQUENCE</scope>
    <source>
        <strain evidence="6">ATCC 38472_TT</strain>
    </source>
</reference>
<name>A0A8K1C3T2_PYTOL</name>
<dbReference type="Pfam" id="PF04821">
    <property type="entry name" value="TIMELESS"/>
    <property type="match status" value="1"/>
</dbReference>
<feature type="region of interest" description="Disordered" evidence="4">
    <location>
        <begin position="873"/>
        <end position="922"/>
    </location>
</feature>
<evidence type="ECO:0000259" key="5">
    <source>
        <dbReference type="Pfam" id="PF04821"/>
    </source>
</evidence>
<dbReference type="EMBL" id="SPLM01000146">
    <property type="protein sequence ID" value="TMW55823.1"/>
    <property type="molecule type" value="Genomic_DNA"/>
</dbReference>
<evidence type="ECO:0000256" key="1">
    <source>
        <dbReference type="ARBA" id="ARBA00004123"/>
    </source>
</evidence>
<evidence type="ECO:0000256" key="4">
    <source>
        <dbReference type="SAM" id="MobiDB-lite"/>
    </source>
</evidence>
<feature type="compositionally biased region" description="Basic residues" evidence="4">
    <location>
        <begin position="1040"/>
        <end position="1050"/>
    </location>
</feature>
<dbReference type="PANTHER" id="PTHR22940:SF4">
    <property type="entry name" value="PROTEIN TIMELESS HOMOLOG"/>
    <property type="match status" value="1"/>
</dbReference>
<evidence type="ECO:0000313" key="7">
    <source>
        <dbReference type="Proteomes" id="UP000794436"/>
    </source>
</evidence>
<keyword evidence="2" id="KW-0539">Nucleus</keyword>
<dbReference type="AlphaFoldDB" id="A0A8K1C3T2"/>
<gene>
    <name evidence="6" type="ORF">Poli38472_008471</name>
</gene>
<feature type="compositionally biased region" description="Acidic residues" evidence="4">
    <location>
        <begin position="652"/>
        <end position="667"/>
    </location>
</feature>
<comment type="caution">
    <text evidence="6">The sequence shown here is derived from an EMBL/GenBank/DDBJ whole genome shotgun (WGS) entry which is preliminary data.</text>
</comment>
<protein>
    <recommendedName>
        <fullName evidence="5">Timeless N-terminal domain-containing protein</fullName>
    </recommendedName>
</protein>
<dbReference type="Proteomes" id="UP000794436">
    <property type="component" value="Unassembled WGS sequence"/>
</dbReference>
<feature type="compositionally biased region" description="Basic and acidic residues" evidence="4">
    <location>
        <begin position="1080"/>
        <end position="1089"/>
    </location>
</feature>
<evidence type="ECO:0000313" key="6">
    <source>
        <dbReference type="EMBL" id="TMW55823.1"/>
    </source>
</evidence>